<keyword evidence="2" id="KW-1185">Reference proteome</keyword>
<accession>A0A9P4JE43</accession>
<comment type="caution">
    <text evidence="1">The sequence shown here is derived from an EMBL/GenBank/DDBJ whole genome shotgun (WGS) entry which is preliminary data.</text>
</comment>
<dbReference type="Proteomes" id="UP000799439">
    <property type="component" value="Unassembled WGS sequence"/>
</dbReference>
<dbReference type="AlphaFoldDB" id="A0A9P4JE43"/>
<reference evidence="1" key="1">
    <citation type="journal article" date="2020" name="Stud. Mycol.">
        <title>101 Dothideomycetes genomes: a test case for predicting lifestyles and emergence of pathogens.</title>
        <authorList>
            <person name="Haridas S."/>
            <person name="Albert R."/>
            <person name="Binder M."/>
            <person name="Bloem J."/>
            <person name="Labutti K."/>
            <person name="Salamov A."/>
            <person name="Andreopoulos B."/>
            <person name="Baker S."/>
            <person name="Barry K."/>
            <person name="Bills G."/>
            <person name="Bluhm B."/>
            <person name="Cannon C."/>
            <person name="Castanera R."/>
            <person name="Culley D."/>
            <person name="Daum C."/>
            <person name="Ezra D."/>
            <person name="Gonzalez J."/>
            <person name="Henrissat B."/>
            <person name="Kuo A."/>
            <person name="Liang C."/>
            <person name="Lipzen A."/>
            <person name="Lutzoni F."/>
            <person name="Magnuson J."/>
            <person name="Mondo S."/>
            <person name="Nolan M."/>
            <person name="Ohm R."/>
            <person name="Pangilinan J."/>
            <person name="Park H.-J."/>
            <person name="Ramirez L."/>
            <person name="Alfaro M."/>
            <person name="Sun H."/>
            <person name="Tritt A."/>
            <person name="Yoshinaga Y."/>
            <person name="Zwiers L.-H."/>
            <person name="Turgeon B."/>
            <person name="Goodwin S."/>
            <person name="Spatafora J."/>
            <person name="Crous P."/>
            <person name="Grigoriev I."/>
        </authorList>
    </citation>
    <scope>NUCLEOTIDE SEQUENCE</scope>
    <source>
        <strain evidence="1">CBS 260.36</strain>
    </source>
</reference>
<name>A0A9P4JE43_9PEZI</name>
<evidence type="ECO:0000313" key="2">
    <source>
        <dbReference type="Proteomes" id="UP000799439"/>
    </source>
</evidence>
<evidence type="ECO:0000313" key="1">
    <source>
        <dbReference type="EMBL" id="KAF2157174.1"/>
    </source>
</evidence>
<gene>
    <name evidence="1" type="ORF">K461DRAFT_11839</name>
</gene>
<proteinExistence type="predicted"/>
<dbReference type="EMBL" id="ML996081">
    <property type="protein sequence ID" value="KAF2157174.1"/>
    <property type="molecule type" value="Genomic_DNA"/>
</dbReference>
<sequence length="163" mass="18372">MRREIRACRYRVSRSSTDVVFGGWPGYGLAAAIALRCGEVEPDVIARWRMDIFFHELVVQTQRKRVGVNPAPAECRGASPGLFPVRCLNGGDAQRNAQQSSRYGHRPRVHDPYDPINRFFGMVHLPNWRMSWRPRTPYIHSPGHALCCDLSESAVDLVAGKGQ</sequence>
<protein>
    <submittedName>
        <fullName evidence="1">Uncharacterized protein</fullName>
    </submittedName>
</protein>
<organism evidence="1 2">
    <name type="scientific">Myriangium duriaei CBS 260.36</name>
    <dbReference type="NCBI Taxonomy" id="1168546"/>
    <lineage>
        <taxon>Eukaryota</taxon>
        <taxon>Fungi</taxon>
        <taxon>Dikarya</taxon>
        <taxon>Ascomycota</taxon>
        <taxon>Pezizomycotina</taxon>
        <taxon>Dothideomycetes</taxon>
        <taxon>Dothideomycetidae</taxon>
        <taxon>Myriangiales</taxon>
        <taxon>Myriangiaceae</taxon>
        <taxon>Myriangium</taxon>
    </lineage>
</organism>